<dbReference type="OrthoDB" id="9812857at2"/>
<dbReference type="InParanoid" id="Q01WL7"/>
<dbReference type="KEGG" id="sus:Acid_4991"/>
<dbReference type="EMBL" id="CP000473">
    <property type="protein sequence ID" value="ABJ85948.1"/>
    <property type="molecule type" value="Genomic_DNA"/>
</dbReference>
<gene>
    <name evidence="1" type="ordered locus">Acid_4991</name>
</gene>
<dbReference type="HOGENOM" id="CLU_179228_0_0_0"/>
<dbReference type="STRING" id="234267.Acid_4991"/>
<evidence type="ECO:0000313" key="1">
    <source>
        <dbReference type="EMBL" id="ABJ85948.1"/>
    </source>
</evidence>
<name>Q01WL7_SOLUE</name>
<sequence length="99" mass="11086">MAQGMFDVPCPCCKAVLKIDPETRAVIAHTIPEKPPAIEDLAAEVAKLKGEGARREQLFQKSFEAEKSHGKVLEKKFDELFKRAKENPDVKPPTRDIDL</sequence>
<proteinExistence type="predicted"/>
<reference evidence="1" key="1">
    <citation type="submission" date="2006-10" db="EMBL/GenBank/DDBJ databases">
        <title>Complete sequence of Solibacter usitatus Ellin6076.</title>
        <authorList>
            <consortium name="US DOE Joint Genome Institute"/>
            <person name="Copeland A."/>
            <person name="Lucas S."/>
            <person name="Lapidus A."/>
            <person name="Barry K."/>
            <person name="Detter J.C."/>
            <person name="Glavina del Rio T."/>
            <person name="Hammon N."/>
            <person name="Israni S."/>
            <person name="Dalin E."/>
            <person name="Tice H."/>
            <person name="Pitluck S."/>
            <person name="Thompson L.S."/>
            <person name="Brettin T."/>
            <person name="Bruce D."/>
            <person name="Han C."/>
            <person name="Tapia R."/>
            <person name="Gilna P."/>
            <person name="Schmutz J."/>
            <person name="Larimer F."/>
            <person name="Land M."/>
            <person name="Hauser L."/>
            <person name="Kyrpides N."/>
            <person name="Mikhailova N."/>
            <person name="Janssen P.H."/>
            <person name="Kuske C.R."/>
            <person name="Richardson P."/>
        </authorList>
    </citation>
    <scope>NUCLEOTIDE SEQUENCE</scope>
    <source>
        <strain evidence="1">Ellin6076</strain>
    </source>
</reference>
<organism evidence="1">
    <name type="scientific">Solibacter usitatus (strain Ellin6076)</name>
    <dbReference type="NCBI Taxonomy" id="234267"/>
    <lineage>
        <taxon>Bacteria</taxon>
        <taxon>Pseudomonadati</taxon>
        <taxon>Acidobacteriota</taxon>
        <taxon>Terriglobia</taxon>
        <taxon>Bryobacterales</taxon>
        <taxon>Solibacteraceae</taxon>
        <taxon>Candidatus Solibacter</taxon>
    </lineage>
</organism>
<dbReference type="AlphaFoldDB" id="Q01WL7"/>
<dbReference type="eggNOG" id="ENOG5032RQS">
    <property type="taxonomic scope" value="Bacteria"/>
</dbReference>
<accession>Q01WL7</accession>
<protein>
    <submittedName>
        <fullName evidence="1">Uncharacterized protein</fullName>
    </submittedName>
</protein>